<feature type="non-terminal residue" evidence="2">
    <location>
        <position position="1"/>
    </location>
</feature>
<comment type="caution">
    <text evidence="2">The sequence shown here is derived from an EMBL/GenBank/DDBJ whole genome shotgun (WGS) entry which is preliminary data.</text>
</comment>
<reference evidence="2" key="1">
    <citation type="submission" date="2021-06" db="EMBL/GenBank/DDBJ databases">
        <authorList>
            <person name="Kallberg Y."/>
            <person name="Tangrot J."/>
            <person name="Rosling A."/>
        </authorList>
    </citation>
    <scope>NUCLEOTIDE SEQUENCE</scope>
    <source>
        <strain evidence="2">CL551</strain>
    </source>
</reference>
<name>A0A9N9JTF9_9GLOM</name>
<feature type="non-terminal residue" evidence="2">
    <location>
        <position position="59"/>
    </location>
</feature>
<evidence type="ECO:0000313" key="3">
    <source>
        <dbReference type="Proteomes" id="UP000789342"/>
    </source>
</evidence>
<sequence>SALEKTPLVMTSNITNTQNDDIFTNLNEQHIDKNSSDNEKSNCWAPPDEMENLATTLYK</sequence>
<dbReference type="Proteomes" id="UP000789342">
    <property type="component" value="Unassembled WGS sequence"/>
</dbReference>
<dbReference type="AlphaFoldDB" id="A0A9N9JTF9"/>
<protein>
    <submittedName>
        <fullName evidence="2">2213_t:CDS:1</fullName>
    </submittedName>
</protein>
<organism evidence="2 3">
    <name type="scientific">Acaulospora morrowiae</name>
    <dbReference type="NCBI Taxonomy" id="94023"/>
    <lineage>
        <taxon>Eukaryota</taxon>
        <taxon>Fungi</taxon>
        <taxon>Fungi incertae sedis</taxon>
        <taxon>Mucoromycota</taxon>
        <taxon>Glomeromycotina</taxon>
        <taxon>Glomeromycetes</taxon>
        <taxon>Diversisporales</taxon>
        <taxon>Acaulosporaceae</taxon>
        <taxon>Acaulospora</taxon>
    </lineage>
</organism>
<keyword evidence="3" id="KW-1185">Reference proteome</keyword>
<dbReference type="EMBL" id="CAJVPV010061678">
    <property type="protein sequence ID" value="CAG8791167.1"/>
    <property type="molecule type" value="Genomic_DNA"/>
</dbReference>
<feature type="region of interest" description="Disordered" evidence="1">
    <location>
        <begin position="32"/>
        <end position="59"/>
    </location>
</feature>
<evidence type="ECO:0000256" key="1">
    <source>
        <dbReference type="SAM" id="MobiDB-lite"/>
    </source>
</evidence>
<accession>A0A9N9JTF9</accession>
<gene>
    <name evidence="2" type="ORF">AMORRO_LOCUS18157</name>
</gene>
<proteinExistence type="predicted"/>
<evidence type="ECO:0000313" key="2">
    <source>
        <dbReference type="EMBL" id="CAG8791167.1"/>
    </source>
</evidence>